<dbReference type="EMBL" id="MFEY01000004">
    <property type="protein sequence ID" value="OGE90723.1"/>
    <property type="molecule type" value="Genomic_DNA"/>
</dbReference>
<organism evidence="1 2">
    <name type="scientific">Candidatus Doudnabacteria bacterium RIFCSPHIGHO2_12_FULL_48_16</name>
    <dbReference type="NCBI Taxonomy" id="1817838"/>
    <lineage>
        <taxon>Bacteria</taxon>
        <taxon>Candidatus Doudnaibacteriota</taxon>
    </lineage>
</organism>
<name>A0A1F5PLA7_9BACT</name>
<evidence type="ECO:0000313" key="2">
    <source>
        <dbReference type="Proteomes" id="UP000177682"/>
    </source>
</evidence>
<proteinExistence type="predicted"/>
<dbReference type="AlphaFoldDB" id="A0A1F5PLA7"/>
<accession>A0A1F5PLA7</accession>
<evidence type="ECO:0000313" key="1">
    <source>
        <dbReference type="EMBL" id="OGE90723.1"/>
    </source>
</evidence>
<reference evidence="1 2" key="1">
    <citation type="journal article" date="2016" name="Nat. Commun.">
        <title>Thousands of microbial genomes shed light on interconnected biogeochemical processes in an aquifer system.</title>
        <authorList>
            <person name="Anantharaman K."/>
            <person name="Brown C.T."/>
            <person name="Hug L.A."/>
            <person name="Sharon I."/>
            <person name="Castelle C.J."/>
            <person name="Probst A.J."/>
            <person name="Thomas B.C."/>
            <person name="Singh A."/>
            <person name="Wilkins M.J."/>
            <person name="Karaoz U."/>
            <person name="Brodie E.L."/>
            <person name="Williams K.H."/>
            <person name="Hubbard S.S."/>
            <person name="Banfield J.F."/>
        </authorList>
    </citation>
    <scope>NUCLEOTIDE SEQUENCE [LARGE SCALE GENOMIC DNA]</scope>
</reference>
<comment type="caution">
    <text evidence="1">The sequence shown here is derived from an EMBL/GenBank/DDBJ whole genome shotgun (WGS) entry which is preliminary data.</text>
</comment>
<dbReference type="Proteomes" id="UP000177682">
    <property type="component" value="Unassembled WGS sequence"/>
</dbReference>
<gene>
    <name evidence="1" type="ORF">A3E29_01185</name>
</gene>
<sequence length="433" mass="48710">MTIQIENIQVEDLDHLTPDELNNQQVIIQIEKIAADPMYNYEPGLAREFYDLLAKLLENSKAIRNQNISARLLVVLSTLEWQSLQNQTKKIKERILVRNVIPSIKKQIDIVYCLERYLRMFELGIGPDAGERQMFIDALIRNQEILGPQALILKSGDKVIGSIANWLKDYISYSDPAKLRTGTYEMTQYFYSSPNVKTLSMADRQLLTNILTVYNHLKYPKNIPVVERTPQSSILRPTPPVPTSPKIAFPIISKPPIPHGAPLEEFKAKMQAGTVKFTPKPQPAISMTPQEIQREVKTVELPGHKSEIASRPSTAVLSQMAARKDETRPPHSASSPRMSVIQTIDDLKKLDLSFLRQGSLQSQISNLKSLISNLARANNVLPYYAVTAFEQSPLFKSYMAHGNSKVVGSGAAGEMTQAEFEAMADLRKEIERL</sequence>
<protein>
    <submittedName>
        <fullName evidence="1">Uncharacterized protein</fullName>
    </submittedName>
</protein>